<keyword evidence="10" id="KW-0472">Membrane</keyword>
<organism evidence="16 17">
    <name type="scientific">Treponema bryantii</name>
    <dbReference type="NCBI Taxonomy" id="163"/>
    <lineage>
        <taxon>Bacteria</taxon>
        <taxon>Pseudomonadati</taxon>
        <taxon>Spirochaetota</taxon>
        <taxon>Spirochaetia</taxon>
        <taxon>Spirochaetales</taxon>
        <taxon>Treponemataceae</taxon>
        <taxon>Treponema</taxon>
    </lineage>
</organism>
<dbReference type="Gene3D" id="1.20.120.1380">
    <property type="entry name" value="Flagellar FlhF biosynthesis protein, N domain"/>
    <property type="match status" value="1"/>
</dbReference>
<dbReference type="SMART" id="SM00962">
    <property type="entry name" value="SRP54"/>
    <property type="match status" value="1"/>
</dbReference>
<keyword evidence="6" id="KW-0547">Nucleotide-binding</keyword>
<keyword evidence="8" id="KW-0653">Protein transport</keyword>
<evidence type="ECO:0000256" key="12">
    <source>
        <dbReference type="ARBA" id="ARBA00025337"/>
    </source>
</evidence>
<keyword evidence="7" id="KW-1005">Bacterial flagellum biogenesis</keyword>
<reference evidence="16 17" key="1">
    <citation type="submission" date="2016-10" db="EMBL/GenBank/DDBJ databases">
        <authorList>
            <person name="de Groot N.N."/>
        </authorList>
    </citation>
    <scope>NUCLEOTIDE SEQUENCE [LARGE SCALE GENOMIC DNA]</scope>
    <source>
        <strain evidence="16 17">B25</strain>
    </source>
</reference>
<dbReference type="OrthoDB" id="9778554at2"/>
<comment type="similarity">
    <text evidence="2">Belongs to the GTP-binding SRP family.</text>
</comment>
<dbReference type="AlphaFoldDB" id="A0A1H9J1T2"/>
<feature type="domain" description="AAA+ ATPase" evidence="14">
    <location>
        <begin position="188"/>
        <end position="387"/>
    </location>
</feature>
<evidence type="ECO:0000256" key="6">
    <source>
        <dbReference type="ARBA" id="ARBA00022741"/>
    </source>
</evidence>
<dbReference type="InterPro" id="IPR003593">
    <property type="entry name" value="AAA+_ATPase"/>
</dbReference>
<keyword evidence="4" id="KW-0813">Transport</keyword>
<evidence type="ECO:0000256" key="10">
    <source>
        <dbReference type="ARBA" id="ARBA00023136"/>
    </source>
</evidence>
<evidence type="ECO:0000256" key="9">
    <source>
        <dbReference type="ARBA" id="ARBA00023134"/>
    </source>
</evidence>
<dbReference type="GO" id="GO:0006614">
    <property type="term" value="P:SRP-dependent cotranslational protein targeting to membrane"/>
    <property type="evidence" value="ECO:0007669"/>
    <property type="project" value="InterPro"/>
</dbReference>
<keyword evidence="16" id="KW-0966">Cell projection</keyword>
<dbReference type="InterPro" id="IPR047040">
    <property type="entry name" value="FlhF__GTPase_dom"/>
</dbReference>
<dbReference type="GO" id="GO:0005886">
    <property type="term" value="C:plasma membrane"/>
    <property type="evidence" value="ECO:0007669"/>
    <property type="project" value="UniProtKB-SubCell"/>
</dbReference>
<comment type="function">
    <text evidence="12">Necessary for flagellar biosynthesis. May be involved in translocation of the flagellum.</text>
</comment>
<dbReference type="Pfam" id="PF00448">
    <property type="entry name" value="SRP54"/>
    <property type="match status" value="1"/>
</dbReference>
<evidence type="ECO:0000256" key="4">
    <source>
        <dbReference type="ARBA" id="ARBA00022448"/>
    </source>
</evidence>
<evidence type="ECO:0000313" key="16">
    <source>
        <dbReference type="EMBL" id="SEQ80585.1"/>
    </source>
</evidence>
<dbReference type="GO" id="GO:0044781">
    <property type="term" value="P:bacterial-type flagellum organization"/>
    <property type="evidence" value="ECO:0007669"/>
    <property type="project" value="UniProtKB-KW"/>
</dbReference>
<protein>
    <recommendedName>
        <fullName evidence="3">Flagellar biosynthesis protein FlhF</fullName>
    </recommendedName>
    <alternativeName>
        <fullName evidence="13">Flagella-associated GTP-binding protein</fullName>
    </alternativeName>
</protein>
<evidence type="ECO:0000259" key="15">
    <source>
        <dbReference type="SMART" id="SM00962"/>
    </source>
</evidence>
<dbReference type="GO" id="GO:0003924">
    <property type="term" value="F:GTPase activity"/>
    <property type="evidence" value="ECO:0007669"/>
    <property type="project" value="InterPro"/>
</dbReference>
<keyword evidence="17" id="KW-1185">Reference proteome</keyword>
<evidence type="ECO:0000256" key="3">
    <source>
        <dbReference type="ARBA" id="ARBA00014919"/>
    </source>
</evidence>
<dbReference type="CDD" id="cd17873">
    <property type="entry name" value="FlhF"/>
    <property type="match status" value="1"/>
</dbReference>
<dbReference type="InterPro" id="IPR000897">
    <property type="entry name" value="SRP54_GTPase_dom"/>
</dbReference>
<keyword evidence="11" id="KW-1006">Bacterial flagellum protein export</keyword>
<keyword evidence="9" id="KW-0342">GTP-binding</keyword>
<evidence type="ECO:0000256" key="11">
    <source>
        <dbReference type="ARBA" id="ARBA00023225"/>
    </source>
</evidence>
<dbReference type="RefSeq" id="WP_074645222.1">
    <property type="nucleotide sequence ID" value="NZ_FOFU01000011.1"/>
</dbReference>
<dbReference type="GO" id="GO:0015031">
    <property type="term" value="P:protein transport"/>
    <property type="evidence" value="ECO:0007669"/>
    <property type="project" value="UniProtKB-KW"/>
</dbReference>
<accession>A0A1H9J1T2</accession>
<dbReference type="FunFam" id="3.40.50.300:FF:000695">
    <property type="entry name" value="Flagellar biosynthesis regulator FlhF"/>
    <property type="match status" value="1"/>
</dbReference>
<evidence type="ECO:0000256" key="13">
    <source>
        <dbReference type="ARBA" id="ARBA00030866"/>
    </source>
</evidence>
<gene>
    <name evidence="16" type="ORF">SAMN04487977_11133</name>
</gene>
<dbReference type="PANTHER" id="PTHR43134:SF3">
    <property type="entry name" value="FLAGELLAR BIOSYNTHESIS PROTEIN FLHF"/>
    <property type="match status" value="1"/>
</dbReference>
<dbReference type="GO" id="GO:0005047">
    <property type="term" value="F:signal recognition particle binding"/>
    <property type="evidence" value="ECO:0007669"/>
    <property type="project" value="TreeGrafter"/>
</dbReference>
<evidence type="ECO:0000256" key="1">
    <source>
        <dbReference type="ARBA" id="ARBA00004413"/>
    </source>
</evidence>
<dbReference type="Gene3D" id="3.40.50.300">
    <property type="entry name" value="P-loop containing nucleotide triphosphate hydrolases"/>
    <property type="match status" value="1"/>
</dbReference>
<evidence type="ECO:0000313" key="17">
    <source>
        <dbReference type="Proteomes" id="UP000182360"/>
    </source>
</evidence>
<dbReference type="PANTHER" id="PTHR43134">
    <property type="entry name" value="SIGNAL RECOGNITION PARTICLE RECEPTOR SUBUNIT ALPHA"/>
    <property type="match status" value="1"/>
</dbReference>
<evidence type="ECO:0000259" key="14">
    <source>
        <dbReference type="SMART" id="SM00382"/>
    </source>
</evidence>
<sequence>MAYEDEIEQKITGSTFEECKEKLFNLYGKNFRITNKVVDFRPGGFLYLKKKPVTIVSYVVPHQKSFNESYSEEEQLARNREAILQQAGNVTNVMVTRTLEEFKNDITSQLKQMQQMSAASQDKHESIKKIEEMLEQNEFSLSYINMIEEKIRNDFSLEQLDNFELVERRVVDWIGESITIAKETAFRPPHVFIIVGPTGVGKTTTLVKLAAQFVKAFAAEHNGQRPAICFITTDTMRVGAMEQLERWGKHMDSHVYKAEHTEDLKTLYDDNRANMDAIFIDTSGFSPNDATHIAQMKMLLEVPGMNPDIYLALMAGTKTRDLQNIMQNYEPFGYKSVIVTKCDESEQFGNVISVMYDKHKAVSYITHGQVASRDITKANVVDFLTKLENFKIDRIHIEDKFGGQA</sequence>
<keyword evidence="5" id="KW-1003">Cell membrane</keyword>
<keyword evidence="16" id="KW-0282">Flagellum</keyword>
<keyword evidence="16" id="KW-0969">Cilium</keyword>
<name>A0A1H9J1T2_9SPIR</name>
<feature type="domain" description="SRP54-type proteins GTP-binding" evidence="15">
    <location>
        <begin position="189"/>
        <end position="389"/>
    </location>
</feature>
<dbReference type="Proteomes" id="UP000182360">
    <property type="component" value="Unassembled WGS sequence"/>
</dbReference>
<dbReference type="SUPFAM" id="SSF52540">
    <property type="entry name" value="P-loop containing nucleoside triphosphate hydrolases"/>
    <property type="match status" value="2"/>
</dbReference>
<proteinExistence type="inferred from homology"/>
<dbReference type="EMBL" id="FOFU01000011">
    <property type="protein sequence ID" value="SEQ80585.1"/>
    <property type="molecule type" value="Genomic_DNA"/>
</dbReference>
<evidence type="ECO:0000256" key="7">
    <source>
        <dbReference type="ARBA" id="ARBA00022795"/>
    </source>
</evidence>
<evidence type="ECO:0000256" key="5">
    <source>
        <dbReference type="ARBA" id="ARBA00022475"/>
    </source>
</evidence>
<dbReference type="SMART" id="SM00382">
    <property type="entry name" value="AAA"/>
    <property type="match status" value="1"/>
</dbReference>
<evidence type="ECO:0000256" key="2">
    <source>
        <dbReference type="ARBA" id="ARBA00008531"/>
    </source>
</evidence>
<dbReference type="GO" id="GO:0005525">
    <property type="term" value="F:GTP binding"/>
    <property type="evidence" value="ECO:0007669"/>
    <property type="project" value="UniProtKB-KW"/>
</dbReference>
<dbReference type="STRING" id="163.SAMN04487775_102148"/>
<comment type="subcellular location">
    <subcellularLocation>
        <location evidence="1">Cell membrane</location>
        <topology evidence="1">Peripheral membrane protein</topology>
        <orientation evidence="1">Cytoplasmic side</orientation>
    </subcellularLocation>
</comment>
<evidence type="ECO:0000256" key="8">
    <source>
        <dbReference type="ARBA" id="ARBA00022927"/>
    </source>
</evidence>
<dbReference type="InterPro" id="IPR027417">
    <property type="entry name" value="P-loop_NTPase"/>
</dbReference>